<keyword evidence="3" id="KW-1185">Reference proteome</keyword>
<dbReference type="InterPro" id="IPR050410">
    <property type="entry name" value="CCR4/nocturin_mRNA_transcr"/>
</dbReference>
<dbReference type="InterPro" id="IPR005135">
    <property type="entry name" value="Endo/exonuclease/phosphatase"/>
</dbReference>
<protein>
    <submittedName>
        <fullName evidence="2">Metal-dependent hydrolase</fullName>
    </submittedName>
</protein>
<dbReference type="GO" id="GO:0000175">
    <property type="term" value="F:3'-5'-RNA exonuclease activity"/>
    <property type="evidence" value="ECO:0007669"/>
    <property type="project" value="TreeGrafter"/>
</dbReference>
<accession>I3ZXQ8</accession>
<dbReference type="CDD" id="cd09083">
    <property type="entry name" value="EEP-1"/>
    <property type="match status" value="1"/>
</dbReference>
<dbReference type="AlphaFoldDB" id="I3ZXQ8"/>
<dbReference type="EMBL" id="CP003283">
    <property type="protein sequence ID" value="AFL96492.1"/>
    <property type="molecule type" value="Genomic_DNA"/>
</dbReference>
<dbReference type="KEGG" id="orh:Ornrh_0270"/>
<evidence type="ECO:0000259" key="1">
    <source>
        <dbReference type="Pfam" id="PF03372"/>
    </source>
</evidence>
<dbReference type="RefSeq" id="WP_014790122.1">
    <property type="nucleotide sequence ID" value="NC_018016.1"/>
</dbReference>
<dbReference type="STRING" id="867902.Ornrh_0270"/>
<feature type="domain" description="Endonuclease/exonuclease/phosphatase" evidence="1">
    <location>
        <begin position="24"/>
        <end position="266"/>
    </location>
</feature>
<keyword evidence="2" id="KW-0378">Hydrolase</keyword>
<proteinExistence type="predicted"/>
<dbReference type="Proteomes" id="UP000006051">
    <property type="component" value="Chromosome"/>
</dbReference>
<dbReference type="SUPFAM" id="SSF56219">
    <property type="entry name" value="DNase I-like"/>
    <property type="match status" value="1"/>
</dbReference>
<dbReference type="eggNOG" id="COG3568">
    <property type="taxonomic scope" value="Bacteria"/>
</dbReference>
<sequence length="275" mass="32156">MKTKLLFLAFFFGILLNAQTFEVMSYNIRYANPNDKENYWNHRKDDFSTLLNYYQPSIFSFQEVLHTQLLDIQKMLPNYDFVGVGREDGKTKGEYAPIFYNKKIWKKLKFGTFWLSQTPEKVSIGWDAALERICTFAELQNIKNGKKLWVFNVHFDHQGEKARLESAKLIQSKIKAMVPKGQAFILTGDFNLDSNEAPILYLQKHYSDTFLHSNTPHYGPKGTFNAWKLDALLETRIDYIFAQNLKILKHRHIADKRASGLWFSDHLPVLVQLSF</sequence>
<evidence type="ECO:0000313" key="2">
    <source>
        <dbReference type="EMBL" id="AFL96492.1"/>
    </source>
</evidence>
<dbReference type="PANTHER" id="PTHR12121">
    <property type="entry name" value="CARBON CATABOLITE REPRESSOR PROTEIN 4"/>
    <property type="match status" value="1"/>
</dbReference>
<organism evidence="2 3">
    <name type="scientific">Ornithobacterium rhinotracheale (strain ATCC 51463 / DSM 15997 / CCUG 23171 / CIP 104009 / LMG 9086)</name>
    <dbReference type="NCBI Taxonomy" id="867902"/>
    <lineage>
        <taxon>Bacteria</taxon>
        <taxon>Pseudomonadati</taxon>
        <taxon>Bacteroidota</taxon>
        <taxon>Flavobacteriia</taxon>
        <taxon>Flavobacteriales</taxon>
        <taxon>Weeksellaceae</taxon>
        <taxon>Ornithobacterium</taxon>
    </lineage>
</organism>
<evidence type="ECO:0000313" key="3">
    <source>
        <dbReference type="Proteomes" id="UP000006051"/>
    </source>
</evidence>
<gene>
    <name evidence="2" type="ordered locus">Ornrh_0270</name>
</gene>
<dbReference type="HOGENOM" id="CLU_030508_1_0_10"/>
<dbReference type="Pfam" id="PF03372">
    <property type="entry name" value="Exo_endo_phos"/>
    <property type="match status" value="1"/>
</dbReference>
<reference evidence="2 3" key="1">
    <citation type="submission" date="2012-06" db="EMBL/GenBank/DDBJ databases">
        <title>The complete genome of Ornithobacterium rhinotracheale DSM 15997.</title>
        <authorList>
            <consortium name="US DOE Joint Genome Institute (JGI-PGF)"/>
            <person name="Lucas S."/>
            <person name="Copeland A."/>
            <person name="Lapidus A."/>
            <person name="Goodwin L."/>
            <person name="Pitluck S."/>
            <person name="Peters L."/>
            <person name="Mikhailova N."/>
            <person name="Teshima H."/>
            <person name="Kyrpides N."/>
            <person name="Mavromatis K."/>
            <person name="Pagani I."/>
            <person name="Ivanova N."/>
            <person name="Ovchinnikova G."/>
            <person name="Zeytun A."/>
            <person name="Detter J.C."/>
            <person name="Han C."/>
            <person name="Land M."/>
            <person name="Hauser L."/>
            <person name="Markowitz V."/>
            <person name="Cheng J.-F."/>
            <person name="Hugenholtz P."/>
            <person name="Woyke T."/>
            <person name="Wu D."/>
            <person name="Lang E."/>
            <person name="Kopitz M."/>
            <person name="Brambilla E."/>
            <person name="Klenk H.-P."/>
            <person name="Eisen J.A."/>
        </authorList>
    </citation>
    <scope>NUCLEOTIDE SEQUENCE [LARGE SCALE GENOMIC DNA]</scope>
    <source>
        <strain evidence="3">ATCC 51463 / DSM 15997 / CCUG 23171 / LMG 9086</strain>
    </source>
</reference>
<dbReference type="PANTHER" id="PTHR12121:SF36">
    <property type="entry name" value="ENDONUCLEASE_EXONUCLEASE_PHOSPHATASE DOMAIN-CONTAINING PROTEIN"/>
    <property type="match status" value="1"/>
</dbReference>
<name>I3ZXQ8_ORNRL</name>
<dbReference type="InterPro" id="IPR036691">
    <property type="entry name" value="Endo/exonu/phosph_ase_sf"/>
</dbReference>
<dbReference type="Gene3D" id="3.60.10.10">
    <property type="entry name" value="Endonuclease/exonuclease/phosphatase"/>
    <property type="match status" value="1"/>
</dbReference>
<dbReference type="GeneID" id="71568548"/>
<dbReference type="PATRIC" id="fig|867902.3.peg.274"/>
<dbReference type="GeneID" id="97257041"/>